<evidence type="ECO:0000313" key="3">
    <source>
        <dbReference type="EMBL" id="ETS80349.1"/>
    </source>
</evidence>
<dbReference type="HOGENOM" id="CLU_121547_0_0_1"/>
<sequence length="171" mass="18493">MATKSDMDKATEPGHLTVNTTELPSHNGTALSPSTSVNSTEKTLHETSVELARNSGLSTPSSARHLNPFDTDIERGQSADNLNRKSTQFTGRTLHDPNCSVWPGQNHWKQKAKAAKINNRSCQPQWMAKLSRRNRLIVKLLIAALVIGVAVGVGFGISKPLGAGIWKSPDS</sequence>
<gene>
    <name evidence="3" type="ORF">PFICI_07878</name>
</gene>
<dbReference type="AlphaFoldDB" id="W3X2W7"/>
<dbReference type="OrthoDB" id="5214669at2759"/>
<keyword evidence="2" id="KW-0472">Membrane</keyword>
<dbReference type="eggNOG" id="ENOG502SG6B">
    <property type="taxonomic scope" value="Eukaryota"/>
</dbReference>
<keyword evidence="2" id="KW-0812">Transmembrane</keyword>
<feature type="region of interest" description="Disordered" evidence="1">
    <location>
        <begin position="1"/>
        <end position="44"/>
    </location>
</feature>
<dbReference type="OMA" id="ECQVWPG"/>
<feature type="transmembrane region" description="Helical" evidence="2">
    <location>
        <begin position="136"/>
        <end position="157"/>
    </location>
</feature>
<protein>
    <submittedName>
        <fullName evidence="3">Uncharacterized protein</fullName>
    </submittedName>
</protein>
<organism evidence="3 4">
    <name type="scientific">Pestalotiopsis fici (strain W106-1 / CGMCC3.15140)</name>
    <dbReference type="NCBI Taxonomy" id="1229662"/>
    <lineage>
        <taxon>Eukaryota</taxon>
        <taxon>Fungi</taxon>
        <taxon>Dikarya</taxon>
        <taxon>Ascomycota</taxon>
        <taxon>Pezizomycotina</taxon>
        <taxon>Sordariomycetes</taxon>
        <taxon>Xylariomycetidae</taxon>
        <taxon>Amphisphaeriales</taxon>
        <taxon>Sporocadaceae</taxon>
        <taxon>Pestalotiopsis</taxon>
    </lineage>
</organism>
<dbReference type="EMBL" id="KI912113">
    <property type="protein sequence ID" value="ETS80349.1"/>
    <property type="molecule type" value="Genomic_DNA"/>
</dbReference>
<evidence type="ECO:0000256" key="1">
    <source>
        <dbReference type="SAM" id="MobiDB-lite"/>
    </source>
</evidence>
<dbReference type="Proteomes" id="UP000030651">
    <property type="component" value="Unassembled WGS sequence"/>
</dbReference>
<dbReference type="GeneID" id="19272891"/>
<proteinExistence type="predicted"/>
<reference evidence="4" key="1">
    <citation type="journal article" date="2015" name="BMC Genomics">
        <title>Genomic and transcriptomic analysis of the endophytic fungus Pestalotiopsis fici reveals its lifestyle and high potential for synthesis of natural products.</title>
        <authorList>
            <person name="Wang X."/>
            <person name="Zhang X."/>
            <person name="Liu L."/>
            <person name="Xiang M."/>
            <person name="Wang W."/>
            <person name="Sun X."/>
            <person name="Che Y."/>
            <person name="Guo L."/>
            <person name="Liu G."/>
            <person name="Guo L."/>
            <person name="Wang C."/>
            <person name="Yin W.B."/>
            <person name="Stadler M."/>
            <person name="Zhang X."/>
            <person name="Liu X."/>
        </authorList>
    </citation>
    <scope>NUCLEOTIDE SEQUENCE [LARGE SCALE GENOMIC DNA]</scope>
    <source>
        <strain evidence="4">W106-1 / CGMCC3.15140</strain>
    </source>
</reference>
<feature type="compositionally biased region" description="Basic and acidic residues" evidence="1">
    <location>
        <begin position="1"/>
        <end position="12"/>
    </location>
</feature>
<evidence type="ECO:0000256" key="2">
    <source>
        <dbReference type="SAM" id="Phobius"/>
    </source>
</evidence>
<dbReference type="InParanoid" id="W3X2W7"/>
<keyword evidence="2" id="KW-1133">Transmembrane helix</keyword>
<dbReference type="RefSeq" id="XP_007834650.1">
    <property type="nucleotide sequence ID" value="XM_007836459.1"/>
</dbReference>
<dbReference type="KEGG" id="pfy:PFICI_07878"/>
<evidence type="ECO:0000313" key="4">
    <source>
        <dbReference type="Proteomes" id="UP000030651"/>
    </source>
</evidence>
<feature type="compositionally biased region" description="Polar residues" evidence="1">
    <location>
        <begin position="17"/>
        <end position="41"/>
    </location>
</feature>
<keyword evidence="4" id="KW-1185">Reference proteome</keyword>
<accession>W3X2W7</accession>
<name>W3X2W7_PESFW</name>